<evidence type="ECO:0000256" key="7">
    <source>
        <dbReference type="ARBA" id="ARBA00023029"/>
    </source>
</evidence>
<dbReference type="SMART" id="SM00493">
    <property type="entry name" value="TOPRIM"/>
    <property type="match status" value="1"/>
</dbReference>
<comment type="subunit">
    <text evidence="10">Monomer.</text>
</comment>
<evidence type="ECO:0000259" key="12">
    <source>
        <dbReference type="PROSITE" id="PS52039"/>
    </source>
</evidence>
<dbReference type="InterPro" id="IPR013497">
    <property type="entry name" value="Topo_IA_cen"/>
</dbReference>
<evidence type="ECO:0000256" key="4">
    <source>
        <dbReference type="ARBA" id="ARBA00022771"/>
    </source>
</evidence>
<dbReference type="InterPro" id="IPR005733">
    <property type="entry name" value="TopoI_bac-type"/>
</dbReference>
<sequence length="689" mass="78683">MKNLVIVESPTKARTIEKFLGSDYVIASSYGHVRDLPKGELGVDVENNFKPKYVIPTKARKNLNILKKEAEKADIVILATDEDREGEAIAWHLEETLKANKKKTQRIAFHEITEGAIKEALKNPRDIDINQVNAQQARRILDRLVGYKLSPFLWKKVVKGLSAGRVQSVAVRLIVEREREHDAFKQQEYYTIEALLAKDEPAFIALLHAKDKNPLDKLSIQSQIEADDILNVLNNAVWKVESVSAKETRKAPLPPFTTSTLQQTAGMRFGWPAKRTMMLAQNLYERGHITYHRTDSLNLAESAIFAVREYIERVFGKEYVLPSARAYKTRAKGAQEAHEAIRPTNPENTPERIKLEPAQKKLYTLIWQRLIASQMPNALFDAKTIVIETGTPYIFRATGSTQKFPGFLKIYPMKIEENDLPELARGDELSLKNLEAVQHFTQPPARYNEATLVKALEKYGVGRPSTYASIISTIQDRNYVRKNEQKRLEPNEIGYLVNDLLVEHFPRIVDIEFTAHMEKDLDQIADGKREWHEVLAEFYGPFEKNLEKKYEEVQKASTDEQTDKKCPKCGKPLVKKIGRFGEFLACSGFPECKHTESIGQKEKELGVYCPHCVEGKVITKKTRRGKEFFGCLRWPDCKFATWDKPHIVIPPGSTTPRIEKCPQCERGVLTEKGKKLVCSEKECKYEVKV</sequence>
<dbReference type="Pfam" id="PF01396">
    <property type="entry name" value="Zn_ribbon_Top1"/>
    <property type="match status" value="2"/>
</dbReference>
<dbReference type="Pfam" id="PF01751">
    <property type="entry name" value="Toprim"/>
    <property type="match status" value="1"/>
</dbReference>
<dbReference type="NCBIfam" id="TIGR01051">
    <property type="entry name" value="topA_bact"/>
    <property type="match status" value="1"/>
</dbReference>
<dbReference type="PROSITE" id="PS52039">
    <property type="entry name" value="TOPO_IA_2"/>
    <property type="match status" value="1"/>
</dbReference>
<dbReference type="InterPro" id="IPR013824">
    <property type="entry name" value="Topo_IA_cen_sub1"/>
</dbReference>
<comment type="catalytic activity">
    <reaction evidence="1 10">
        <text>ATP-independent breakage of single-stranded DNA, followed by passage and rejoining.</text>
        <dbReference type="EC" id="5.6.2.1"/>
    </reaction>
</comment>
<dbReference type="PRINTS" id="PR00417">
    <property type="entry name" value="PRTPISMRASEI"/>
</dbReference>
<keyword evidence="6" id="KW-0460">Magnesium</keyword>
<dbReference type="CDD" id="cd03363">
    <property type="entry name" value="TOPRIM_TopoIA_TopoI"/>
    <property type="match status" value="1"/>
</dbReference>
<feature type="site" description="Interaction with DNA" evidence="10">
    <location>
        <position position="293"/>
    </location>
</feature>
<reference evidence="13 14" key="1">
    <citation type="journal article" date="2016" name="Nat. Commun.">
        <title>Thousands of microbial genomes shed light on interconnected biogeochemical processes in an aquifer system.</title>
        <authorList>
            <person name="Anantharaman K."/>
            <person name="Brown C.T."/>
            <person name="Hug L.A."/>
            <person name="Sharon I."/>
            <person name="Castelle C.J."/>
            <person name="Probst A.J."/>
            <person name="Thomas B.C."/>
            <person name="Singh A."/>
            <person name="Wilkins M.J."/>
            <person name="Karaoz U."/>
            <person name="Brodie E.L."/>
            <person name="Williams K.H."/>
            <person name="Hubbard S.S."/>
            <person name="Banfield J.F."/>
        </authorList>
    </citation>
    <scope>NUCLEOTIDE SEQUENCE [LARGE SCALE GENOMIC DNA]</scope>
</reference>
<keyword evidence="3" id="KW-0479">Metal-binding</keyword>
<keyword evidence="4" id="KW-0863">Zinc-finger</keyword>
<dbReference type="SUPFAM" id="SSF57783">
    <property type="entry name" value="Zinc beta-ribbon"/>
    <property type="match status" value="1"/>
</dbReference>
<dbReference type="InterPro" id="IPR023406">
    <property type="entry name" value="Topo_IA_AS"/>
</dbReference>
<dbReference type="Proteomes" id="UP000179153">
    <property type="component" value="Unassembled WGS sequence"/>
</dbReference>
<dbReference type="InterPro" id="IPR003602">
    <property type="entry name" value="Topo_IA_DNA-bd_dom"/>
</dbReference>
<dbReference type="STRING" id="1802163.A2932_00775"/>
<comment type="caution">
    <text evidence="13">The sequence shown here is derived from an EMBL/GenBank/DDBJ whole genome shotgun (WGS) entry which is preliminary data.</text>
</comment>
<evidence type="ECO:0000256" key="3">
    <source>
        <dbReference type="ARBA" id="ARBA00022723"/>
    </source>
</evidence>
<organism evidence="13 14">
    <name type="scientific">Candidatus Spechtbacteria bacterium RIFCSPLOWO2_01_FULL_46_10</name>
    <dbReference type="NCBI Taxonomy" id="1802163"/>
    <lineage>
        <taxon>Bacteria</taxon>
        <taxon>Candidatus Spechtiibacteriota</taxon>
    </lineage>
</organism>
<evidence type="ECO:0000256" key="1">
    <source>
        <dbReference type="ARBA" id="ARBA00000213"/>
    </source>
</evidence>
<protein>
    <recommendedName>
        <fullName evidence="10">DNA topoisomerase 1</fullName>
        <ecNumber evidence="10">5.6.2.1</ecNumber>
    </recommendedName>
    <alternativeName>
        <fullName evidence="10">DNA topoisomerase I</fullName>
    </alternativeName>
</protein>
<feature type="site" description="Interaction with DNA" evidence="10">
    <location>
        <position position="477"/>
    </location>
</feature>
<keyword evidence="7 10" id="KW-0799">Topoisomerase</keyword>
<feature type="site" description="Interaction with DNA" evidence="10">
    <location>
        <position position="147"/>
    </location>
</feature>
<evidence type="ECO:0000256" key="8">
    <source>
        <dbReference type="ARBA" id="ARBA00023125"/>
    </source>
</evidence>
<evidence type="ECO:0000256" key="5">
    <source>
        <dbReference type="ARBA" id="ARBA00022833"/>
    </source>
</evidence>
<dbReference type="EMBL" id="MHOI01000003">
    <property type="protein sequence ID" value="OGZ62033.1"/>
    <property type="molecule type" value="Genomic_DNA"/>
</dbReference>
<dbReference type="Gene3D" id="1.10.290.10">
    <property type="entry name" value="Topoisomerase I, domain 4"/>
    <property type="match status" value="1"/>
</dbReference>
<dbReference type="PANTHER" id="PTHR42785:SF1">
    <property type="entry name" value="DNA TOPOISOMERASE"/>
    <property type="match status" value="1"/>
</dbReference>
<proteinExistence type="inferred from homology"/>
<dbReference type="InterPro" id="IPR034149">
    <property type="entry name" value="TOPRIM_TopoI"/>
</dbReference>
<dbReference type="Gene3D" id="1.10.460.10">
    <property type="entry name" value="Topoisomerase I, domain 2"/>
    <property type="match status" value="1"/>
</dbReference>
<feature type="site" description="Interaction with DNA" evidence="10">
    <location>
        <position position="154"/>
    </location>
</feature>
<dbReference type="Gene3D" id="3.30.65.10">
    <property type="entry name" value="Bacterial Topoisomerase I, domain 1"/>
    <property type="match status" value="1"/>
</dbReference>
<gene>
    <name evidence="10" type="primary">topA</name>
    <name evidence="13" type="ORF">A2932_00775</name>
</gene>
<dbReference type="PROSITE" id="PS00396">
    <property type="entry name" value="TOPO_IA_1"/>
    <property type="match status" value="1"/>
</dbReference>
<evidence type="ECO:0000313" key="13">
    <source>
        <dbReference type="EMBL" id="OGZ62033.1"/>
    </source>
</evidence>
<dbReference type="SMART" id="SM00436">
    <property type="entry name" value="TOP1Bc"/>
    <property type="match status" value="1"/>
</dbReference>
<dbReference type="EC" id="5.6.2.1" evidence="10"/>
<feature type="domain" description="Toprim" evidence="11">
    <location>
        <begin position="2"/>
        <end position="112"/>
    </location>
</feature>
<keyword evidence="8 10" id="KW-0238">DNA-binding</keyword>
<feature type="region of interest" description="Interaction with DNA" evidence="10">
    <location>
        <begin position="162"/>
        <end position="167"/>
    </location>
</feature>
<evidence type="ECO:0000259" key="11">
    <source>
        <dbReference type="PROSITE" id="PS50880"/>
    </source>
</evidence>
<feature type="site" description="Interaction with DNA" evidence="10">
    <location>
        <position position="139"/>
    </location>
</feature>
<comment type="similarity">
    <text evidence="2 10">Belongs to the type IA topoisomerase family.</text>
</comment>
<evidence type="ECO:0000256" key="2">
    <source>
        <dbReference type="ARBA" id="ARBA00009446"/>
    </source>
</evidence>
<dbReference type="InterPro" id="IPR013826">
    <property type="entry name" value="Topo_IA_cen_sub3"/>
</dbReference>
<dbReference type="InterPro" id="IPR006171">
    <property type="entry name" value="TOPRIM_dom"/>
</dbReference>
<dbReference type="InterPro" id="IPR013498">
    <property type="entry name" value="Topo_IA_Znf"/>
</dbReference>
<comment type="function">
    <text evidence="10">Releases the supercoiling and torsional tension of DNA, which is introduced during the DNA replication and transcription, by transiently cleaving and rejoining one strand of the DNA duplex. Introduces a single-strand break via transesterification at a target site in duplex DNA. The scissile phosphodiester is attacked by the catalytic tyrosine of the enzyme, resulting in the formation of a DNA-(5'-phosphotyrosyl)-enzyme intermediate and the expulsion of a 3'-OH DNA strand. The free DNA strand then undergoes passage around the unbroken strand, thus removing DNA supercoils. Finally, in the religation step, the DNA 3'-OH attacks the covalent intermediate to expel the active-site tyrosine and restore the DNA phosphodiester backbone.</text>
</comment>
<feature type="domain" description="Topo IA-type catalytic" evidence="12">
    <location>
        <begin position="128"/>
        <end position="546"/>
    </location>
</feature>
<dbReference type="CDD" id="cd00186">
    <property type="entry name" value="TOP1Ac"/>
    <property type="match status" value="1"/>
</dbReference>
<dbReference type="PROSITE" id="PS50880">
    <property type="entry name" value="TOPRIM"/>
    <property type="match status" value="1"/>
</dbReference>
<evidence type="ECO:0000256" key="9">
    <source>
        <dbReference type="ARBA" id="ARBA00023235"/>
    </source>
</evidence>
<evidence type="ECO:0000256" key="10">
    <source>
        <dbReference type="HAMAP-Rule" id="MF_00952"/>
    </source>
</evidence>
<dbReference type="InterPro" id="IPR000380">
    <property type="entry name" value="Topo_IA"/>
</dbReference>
<dbReference type="Gene3D" id="2.70.20.10">
    <property type="entry name" value="Topoisomerase I, domain 3"/>
    <property type="match status" value="1"/>
</dbReference>
<evidence type="ECO:0000313" key="14">
    <source>
        <dbReference type="Proteomes" id="UP000179153"/>
    </source>
</evidence>
<feature type="active site" description="O-(5'-phospho-DNA)-tyrosine intermediate" evidence="10">
    <location>
        <position position="291"/>
    </location>
</feature>
<dbReference type="AlphaFoldDB" id="A0A1G2HHW2"/>
<dbReference type="InterPro" id="IPR013825">
    <property type="entry name" value="Topo_IA_cen_sub2"/>
</dbReference>
<dbReference type="GO" id="GO:0005694">
    <property type="term" value="C:chromosome"/>
    <property type="evidence" value="ECO:0007669"/>
    <property type="project" value="InterPro"/>
</dbReference>
<dbReference type="HAMAP" id="MF_00952">
    <property type="entry name" value="Topoisom_1_prok"/>
    <property type="match status" value="1"/>
</dbReference>
<evidence type="ECO:0000256" key="6">
    <source>
        <dbReference type="ARBA" id="ARBA00022842"/>
    </source>
</evidence>
<feature type="site" description="Interaction with DNA" evidence="10">
    <location>
        <position position="32"/>
    </location>
</feature>
<feature type="site" description="Interaction with DNA" evidence="10">
    <location>
        <position position="142"/>
    </location>
</feature>
<dbReference type="GO" id="GO:0008270">
    <property type="term" value="F:zinc ion binding"/>
    <property type="evidence" value="ECO:0007669"/>
    <property type="project" value="UniProtKB-KW"/>
</dbReference>
<dbReference type="InterPro" id="IPR003601">
    <property type="entry name" value="Topo_IA_2"/>
</dbReference>
<dbReference type="GO" id="GO:0006265">
    <property type="term" value="P:DNA topological change"/>
    <property type="evidence" value="ECO:0007669"/>
    <property type="project" value="UniProtKB-UniRule"/>
</dbReference>
<keyword evidence="5" id="KW-0862">Zinc</keyword>
<accession>A0A1G2HHW2</accession>
<feature type="site" description="Interaction with DNA" evidence="10">
    <location>
        <position position="138"/>
    </location>
</feature>
<dbReference type="Pfam" id="PF01131">
    <property type="entry name" value="Topoisom_bac"/>
    <property type="match status" value="1"/>
</dbReference>
<dbReference type="InterPro" id="IPR028612">
    <property type="entry name" value="Topoisom_1_IA"/>
</dbReference>
<dbReference type="SUPFAM" id="SSF56712">
    <property type="entry name" value="Prokaryotic type I DNA topoisomerase"/>
    <property type="match status" value="1"/>
</dbReference>
<dbReference type="PANTHER" id="PTHR42785">
    <property type="entry name" value="DNA TOPOISOMERASE, TYPE IA, CORE"/>
    <property type="match status" value="1"/>
</dbReference>
<dbReference type="GO" id="GO:0003917">
    <property type="term" value="F:DNA topoisomerase type I (single strand cut, ATP-independent) activity"/>
    <property type="evidence" value="ECO:0007669"/>
    <property type="project" value="UniProtKB-UniRule"/>
</dbReference>
<dbReference type="InterPro" id="IPR023405">
    <property type="entry name" value="Topo_IA_core_domain"/>
</dbReference>
<dbReference type="GO" id="GO:0003677">
    <property type="term" value="F:DNA binding"/>
    <property type="evidence" value="ECO:0007669"/>
    <property type="project" value="UniProtKB-KW"/>
</dbReference>
<dbReference type="Gene3D" id="3.40.50.140">
    <property type="match status" value="1"/>
</dbReference>
<name>A0A1G2HHW2_9BACT</name>
<dbReference type="SMART" id="SM00437">
    <property type="entry name" value="TOP1Ac"/>
    <property type="match status" value="1"/>
</dbReference>
<keyword evidence="9 10" id="KW-0413">Isomerase</keyword>